<dbReference type="PANTHER" id="PTHR43104">
    <property type="entry name" value="L-2-HYDROXYGLUTARATE DEHYDROGENASE, MITOCHONDRIAL"/>
    <property type="match status" value="1"/>
</dbReference>
<evidence type="ECO:0000313" key="8">
    <source>
        <dbReference type="Proteomes" id="UP000237968"/>
    </source>
</evidence>
<evidence type="ECO:0000313" key="7">
    <source>
        <dbReference type="EMBL" id="PRP95441.1"/>
    </source>
</evidence>
<dbReference type="EC" id="1.1.3.15" evidence="7"/>
<evidence type="ECO:0000256" key="4">
    <source>
        <dbReference type="ARBA" id="ARBA00023002"/>
    </source>
</evidence>
<dbReference type="InterPro" id="IPR006076">
    <property type="entry name" value="FAD-dep_OxRdtase"/>
</dbReference>
<dbReference type="EMBL" id="PVNK01000170">
    <property type="protein sequence ID" value="PRP95441.1"/>
    <property type="molecule type" value="Genomic_DNA"/>
</dbReference>
<dbReference type="GO" id="GO:0003973">
    <property type="term" value="F:(S)-2-hydroxy-acid oxidase activity"/>
    <property type="evidence" value="ECO:0007669"/>
    <property type="project" value="UniProtKB-EC"/>
</dbReference>
<keyword evidence="8" id="KW-1185">Reference proteome</keyword>
<dbReference type="InterPro" id="IPR036188">
    <property type="entry name" value="FAD/NAD-bd_sf"/>
</dbReference>
<dbReference type="Pfam" id="PF01266">
    <property type="entry name" value="DAO"/>
    <property type="match status" value="1"/>
</dbReference>
<sequence length="334" mass="35327">MLEAAGREGTGVSSRNSQVVHGGLYYPPGSRKARTCVAGNQLVWDWVTARGVGHRQTGKLVVTQHAGQDAQLDALVDNARASGAALERVSLARARALEPALPDTVRAACWSPRSGIVDAHGLVRSLLIAAEEQGVSFVFGAAVTAIELGPGSRGGGFRLTTPRGTVVAERVINAAGLGATTVARLVGVDRELFLARGDYFRLRRPAPWRRLLYPLALPGSPSLGVHLTLELDGGCRLGPDLDWVDDPEDFSPARGQRKHAEFLAAARRLLGPCAPEDLVYDTCGIRPKLVGPGAPMADFEVVEHPRGCWHLLGIESPGLTASLALARELAASLG</sequence>
<protein>
    <submittedName>
        <fullName evidence="7">L-2-hydroxyglutarate oxidase LhgO</fullName>
        <ecNumber evidence="7">1.1.3.15</ecNumber>
    </submittedName>
</protein>
<keyword evidence="2" id="KW-0285">Flavoprotein</keyword>
<evidence type="ECO:0000256" key="5">
    <source>
        <dbReference type="ARBA" id="ARBA00037941"/>
    </source>
</evidence>
<dbReference type="Gene3D" id="3.30.9.10">
    <property type="entry name" value="D-Amino Acid Oxidase, subunit A, domain 2"/>
    <property type="match status" value="1"/>
</dbReference>
<dbReference type="Gene3D" id="3.50.50.60">
    <property type="entry name" value="FAD/NAD(P)-binding domain"/>
    <property type="match status" value="1"/>
</dbReference>
<evidence type="ECO:0000256" key="1">
    <source>
        <dbReference type="ARBA" id="ARBA00001974"/>
    </source>
</evidence>
<comment type="cofactor">
    <cofactor evidence="1">
        <name>FAD</name>
        <dbReference type="ChEBI" id="CHEBI:57692"/>
    </cofactor>
</comment>
<dbReference type="GO" id="GO:0047545">
    <property type="term" value="F:(S)-2-hydroxyglutarate dehydrogenase activity"/>
    <property type="evidence" value="ECO:0007669"/>
    <property type="project" value="TreeGrafter"/>
</dbReference>
<accession>A0A2S9XRW6</accession>
<feature type="domain" description="FAD dependent oxidoreductase" evidence="6">
    <location>
        <begin position="2"/>
        <end position="331"/>
    </location>
</feature>
<name>A0A2S9XRW6_9BACT</name>
<keyword evidence="3" id="KW-0274">FAD</keyword>
<dbReference type="AlphaFoldDB" id="A0A2S9XRW6"/>
<evidence type="ECO:0000256" key="2">
    <source>
        <dbReference type="ARBA" id="ARBA00022630"/>
    </source>
</evidence>
<comment type="caution">
    <text evidence="7">The sequence shown here is derived from an EMBL/GenBank/DDBJ whole genome shotgun (WGS) entry which is preliminary data.</text>
</comment>
<reference evidence="7 8" key="1">
    <citation type="submission" date="2018-03" db="EMBL/GenBank/DDBJ databases">
        <title>Draft Genome Sequences of the Obligatory Marine Myxobacteria Enhygromyxa salina SWB005.</title>
        <authorList>
            <person name="Poehlein A."/>
            <person name="Moghaddam J.A."/>
            <person name="Harms H."/>
            <person name="Alanjari M."/>
            <person name="Koenig G.M."/>
            <person name="Daniel R."/>
            <person name="Schaeberle T.F."/>
        </authorList>
    </citation>
    <scope>NUCLEOTIDE SEQUENCE [LARGE SCALE GENOMIC DNA]</scope>
    <source>
        <strain evidence="7 8">SWB005</strain>
    </source>
</reference>
<evidence type="ECO:0000259" key="6">
    <source>
        <dbReference type="Pfam" id="PF01266"/>
    </source>
</evidence>
<dbReference type="Proteomes" id="UP000237968">
    <property type="component" value="Unassembled WGS sequence"/>
</dbReference>
<gene>
    <name evidence="7" type="primary">lhgO</name>
    <name evidence="7" type="ORF">ENSA5_39060</name>
</gene>
<evidence type="ECO:0000256" key="3">
    <source>
        <dbReference type="ARBA" id="ARBA00022827"/>
    </source>
</evidence>
<keyword evidence="4 7" id="KW-0560">Oxidoreductase</keyword>
<dbReference type="SUPFAM" id="SSF51905">
    <property type="entry name" value="FAD/NAD(P)-binding domain"/>
    <property type="match status" value="1"/>
</dbReference>
<comment type="similarity">
    <text evidence="5">Belongs to the L2HGDH family.</text>
</comment>
<organism evidence="7 8">
    <name type="scientific">Enhygromyxa salina</name>
    <dbReference type="NCBI Taxonomy" id="215803"/>
    <lineage>
        <taxon>Bacteria</taxon>
        <taxon>Pseudomonadati</taxon>
        <taxon>Myxococcota</taxon>
        <taxon>Polyangia</taxon>
        <taxon>Nannocystales</taxon>
        <taxon>Nannocystaceae</taxon>
        <taxon>Enhygromyxa</taxon>
    </lineage>
</organism>
<dbReference type="PANTHER" id="PTHR43104:SF4">
    <property type="entry name" value="L-2-HYDROXYGLUTARATE DEHYDROGENASE, MITOCHONDRIAL"/>
    <property type="match status" value="1"/>
</dbReference>
<proteinExistence type="inferred from homology"/>